<dbReference type="Proteomes" id="UP000271548">
    <property type="component" value="Unassembled WGS sequence"/>
</dbReference>
<evidence type="ECO:0000256" key="3">
    <source>
        <dbReference type="HAMAP-Rule" id="MF_01954"/>
    </source>
</evidence>
<dbReference type="NCBIfam" id="NF009682">
    <property type="entry name" value="PRK13203.1"/>
    <property type="match status" value="1"/>
</dbReference>
<dbReference type="EC" id="3.5.1.5" evidence="3"/>
<dbReference type="CDD" id="cd00407">
    <property type="entry name" value="Urease_beta"/>
    <property type="match status" value="1"/>
</dbReference>
<dbReference type="UniPathway" id="UPA00258">
    <property type="reaction ID" value="UER00370"/>
</dbReference>
<comment type="pathway">
    <text evidence="3">Nitrogen metabolism; urea degradation; CO(2) and NH(3) from urea (urease route): step 1/1.</text>
</comment>
<dbReference type="OrthoDB" id="9797217at2"/>
<dbReference type="GO" id="GO:0009039">
    <property type="term" value="F:urease activity"/>
    <property type="evidence" value="ECO:0007669"/>
    <property type="project" value="UniProtKB-UniRule"/>
</dbReference>
<evidence type="ECO:0000313" key="7">
    <source>
        <dbReference type="Proteomes" id="UP000271548"/>
    </source>
</evidence>
<dbReference type="GO" id="GO:0043419">
    <property type="term" value="P:urea catabolic process"/>
    <property type="evidence" value="ECO:0007669"/>
    <property type="project" value="UniProtKB-UniRule"/>
</dbReference>
<organism evidence="6 8">
    <name type="scientific">Micromonospora musae</name>
    <dbReference type="NCBI Taxonomy" id="1894970"/>
    <lineage>
        <taxon>Bacteria</taxon>
        <taxon>Bacillati</taxon>
        <taxon>Actinomycetota</taxon>
        <taxon>Actinomycetes</taxon>
        <taxon>Micromonosporales</taxon>
        <taxon>Micromonosporaceae</taxon>
        <taxon>Micromonospora</taxon>
    </lineage>
</organism>
<name>A0A3A9YHG8_9ACTN</name>
<dbReference type="Proteomes" id="UP000275865">
    <property type="component" value="Unassembled WGS sequence"/>
</dbReference>
<keyword evidence="1 3" id="KW-0378">Hydrolase</keyword>
<dbReference type="NCBIfam" id="TIGR00192">
    <property type="entry name" value="urease_beta"/>
    <property type="match status" value="1"/>
</dbReference>
<comment type="catalytic activity">
    <reaction evidence="2 3">
        <text>urea + 2 H2O + H(+) = hydrogencarbonate + 2 NH4(+)</text>
        <dbReference type="Rhea" id="RHEA:20557"/>
        <dbReference type="ChEBI" id="CHEBI:15377"/>
        <dbReference type="ChEBI" id="CHEBI:15378"/>
        <dbReference type="ChEBI" id="CHEBI:16199"/>
        <dbReference type="ChEBI" id="CHEBI:17544"/>
        <dbReference type="ChEBI" id="CHEBI:28938"/>
        <dbReference type="EC" id="3.5.1.5"/>
    </reaction>
</comment>
<dbReference type="InterPro" id="IPR002019">
    <property type="entry name" value="Urease_beta-like"/>
</dbReference>
<evidence type="ECO:0000256" key="2">
    <source>
        <dbReference type="ARBA" id="ARBA00047778"/>
    </source>
</evidence>
<comment type="subunit">
    <text evidence="3">Heterotrimer of UreA (gamma), UreB (beta) and UreC (alpha) subunits. Three heterotrimers associate to form the active enzyme.</text>
</comment>
<dbReference type="RefSeq" id="WP_120676224.1">
    <property type="nucleotide sequence ID" value="NZ_RAZS01000003.1"/>
</dbReference>
<dbReference type="AlphaFoldDB" id="A0A3A9YHG8"/>
<accession>A0A3A9YHG8</accession>
<dbReference type="InterPro" id="IPR036461">
    <property type="entry name" value="Urease_betasu_sf"/>
</dbReference>
<dbReference type="PANTHER" id="PTHR33569">
    <property type="entry name" value="UREASE"/>
    <property type="match status" value="1"/>
</dbReference>
<dbReference type="PANTHER" id="PTHR33569:SF1">
    <property type="entry name" value="UREASE"/>
    <property type="match status" value="1"/>
</dbReference>
<comment type="caution">
    <text evidence="6">The sequence shown here is derived from an EMBL/GenBank/DDBJ whole genome shotgun (WGS) entry which is preliminary data.</text>
</comment>
<proteinExistence type="inferred from homology"/>
<dbReference type="EMBL" id="RAZT01000001">
    <property type="protein sequence ID" value="RKN36431.1"/>
    <property type="molecule type" value="Genomic_DNA"/>
</dbReference>
<keyword evidence="7" id="KW-1185">Reference proteome</keyword>
<dbReference type="InterPro" id="IPR050069">
    <property type="entry name" value="Urease_subunit"/>
</dbReference>
<dbReference type="HAMAP" id="MF_01954">
    <property type="entry name" value="Urease_beta"/>
    <property type="match status" value="1"/>
</dbReference>
<sequence length="151" mass="17004">MTKDFSRHPGPTAKHRWPIGGYILADEPLELNAGRPTLRIEVSNTGDRPIQVGSHFHFFEANRSLEFDREATFGWRLDIPAATSIRFEPGDRKTVQLVPYAGRQRVYGFNGLVNGWTGTGPTPGYQPDRPEAFQRARSRGFRSTSDDRTAT</sequence>
<dbReference type="Pfam" id="PF00699">
    <property type="entry name" value="Urease_beta"/>
    <property type="match status" value="1"/>
</dbReference>
<gene>
    <name evidence="3" type="primary">ureB</name>
    <name evidence="6" type="ORF">D7044_01935</name>
    <name evidence="5" type="ORF">D7147_10655</name>
</gene>
<comment type="subcellular location">
    <subcellularLocation>
        <location evidence="3">Cytoplasm</location>
    </subcellularLocation>
</comment>
<reference evidence="7 8" key="1">
    <citation type="submission" date="2018-09" db="EMBL/GenBank/DDBJ databases">
        <title>Micromonospora sp. nov. MS1-9, isolated from a root of Musa sp.</title>
        <authorList>
            <person name="Kuncharoen N."/>
            <person name="Kudo T."/>
            <person name="Ohkuma M."/>
            <person name="Yuki M."/>
            <person name="Tanasupawat S."/>
        </authorList>
    </citation>
    <scope>NUCLEOTIDE SEQUENCE [LARGE SCALE GENOMIC DNA]</scope>
    <source>
        <strain evidence="6 8">MS1-9</strain>
        <strain evidence="5 7">NGC1-4</strain>
    </source>
</reference>
<feature type="region of interest" description="Disordered" evidence="4">
    <location>
        <begin position="118"/>
        <end position="151"/>
    </location>
</feature>
<dbReference type="GO" id="GO:0035550">
    <property type="term" value="C:urease complex"/>
    <property type="evidence" value="ECO:0007669"/>
    <property type="project" value="InterPro"/>
</dbReference>
<evidence type="ECO:0000256" key="4">
    <source>
        <dbReference type="SAM" id="MobiDB-lite"/>
    </source>
</evidence>
<dbReference type="SUPFAM" id="SSF51278">
    <property type="entry name" value="Urease, beta-subunit"/>
    <property type="match status" value="1"/>
</dbReference>
<evidence type="ECO:0000313" key="5">
    <source>
        <dbReference type="EMBL" id="RKN21230.1"/>
    </source>
</evidence>
<evidence type="ECO:0000256" key="1">
    <source>
        <dbReference type="ARBA" id="ARBA00022801"/>
    </source>
</evidence>
<dbReference type="Gene3D" id="2.10.150.10">
    <property type="entry name" value="Urease, beta subunit"/>
    <property type="match status" value="1"/>
</dbReference>
<evidence type="ECO:0000313" key="6">
    <source>
        <dbReference type="EMBL" id="RKN36431.1"/>
    </source>
</evidence>
<comment type="similarity">
    <text evidence="3">Belongs to the urease beta subunit family.</text>
</comment>
<evidence type="ECO:0000313" key="8">
    <source>
        <dbReference type="Proteomes" id="UP000275865"/>
    </source>
</evidence>
<keyword evidence="3" id="KW-0963">Cytoplasm</keyword>
<protein>
    <recommendedName>
        <fullName evidence="3">Urease subunit beta</fullName>
        <ecNumber evidence="3">3.5.1.5</ecNumber>
    </recommendedName>
    <alternativeName>
        <fullName evidence="3">Urea amidohydrolase subunit beta</fullName>
    </alternativeName>
</protein>
<dbReference type="EMBL" id="RAZS01000003">
    <property type="protein sequence ID" value="RKN21230.1"/>
    <property type="molecule type" value="Genomic_DNA"/>
</dbReference>